<reference evidence="10 11" key="1">
    <citation type="submission" date="2019-03" db="EMBL/GenBank/DDBJ databases">
        <title>Draft Genome Sequence of Desulfosporosinus fructosivorans Strain 63.6F, Isolated from Marine Sediment in the Baltic Sea.</title>
        <authorList>
            <person name="Hausmann B."/>
            <person name="Vandieken V."/>
            <person name="Pjevac P."/>
            <person name="Schreck K."/>
            <person name="Herbold C.W."/>
            <person name="Loy A."/>
        </authorList>
    </citation>
    <scope>NUCLEOTIDE SEQUENCE [LARGE SCALE GENOMIC DNA]</scope>
    <source>
        <strain evidence="10 11">63.6F</strain>
    </source>
</reference>
<evidence type="ECO:0000256" key="5">
    <source>
        <dbReference type="ARBA" id="ARBA00022827"/>
    </source>
</evidence>
<dbReference type="RefSeq" id="WP_135551801.1">
    <property type="nucleotide sequence ID" value="NZ_SPQQ01000014.1"/>
</dbReference>
<comment type="cofactor">
    <cofactor evidence="1 8">
        <name>FAD</name>
        <dbReference type="ChEBI" id="CHEBI:57692"/>
    </cofactor>
</comment>
<dbReference type="SUPFAM" id="SSF51730">
    <property type="entry name" value="FAD-linked oxidoreductase"/>
    <property type="match status" value="1"/>
</dbReference>
<keyword evidence="6 8" id="KW-0560">Oxidoreductase</keyword>
<evidence type="ECO:0000256" key="3">
    <source>
        <dbReference type="ARBA" id="ARBA00006743"/>
    </source>
</evidence>
<gene>
    <name evidence="10" type="ORF">E4K67_25180</name>
</gene>
<evidence type="ECO:0000259" key="9">
    <source>
        <dbReference type="Pfam" id="PF12225"/>
    </source>
</evidence>
<sequence length="524" mass="58390">MENKFKESLLDKNTLSVTWELVPGRGANEKAQETAIASAEQAAKGGRVHALTITDNPGGNPAILADYLGMEIIKMGIEPLVHFTCKDKNRNQMESQLHALDRAKVRNLLVMTGDYTVSGFKGRPKPVFDLDPSNTLQLISEMNKGLEIPGFKGSTHNQPCDFFAGAAVSPFKSTEAELMIQYYKLKKKIEGGAQFVVTQLGYDARKCHEVIQFLKINKLDIPVVGNIYVLPYGAANVMNQNKLPGCVVTDKLLAELNDEKSAPDKGVGQRMLRAAKLYAILKGIGVAGVHIGGHNLKYEQLEYILDKGEELFPKWKDFVKEFDYPQTNGFYYFEKDEKTGLNTDRPANRANRPLDAPAGAMYTMMRGMHGLLFTPNKKLFPMMRGMYRAAEGKKKTEKGLHAVEHLAKVVMLDCKDCGDCAMLDLAYLCPMSQCPKNQRNGACGGSLDGWCEVYPKEKKCVWVRAYARLKKYGEEASLDVPPVPPANWDFYQTSSWSNFFLGKDHSAPILGIKRPESKLPEVKK</sequence>
<dbReference type="InterPro" id="IPR022026">
    <property type="entry name" value="DUF5981"/>
</dbReference>
<feature type="domain" description="Methylene-tetrahydrofolate reductase C-terminal-like" evidence="9">
    <location>
        <begin position="397"/>
        <end position="488"/>
    </location>
</feature>
<name>A0A4Z0QYE1_9FIRM</name>
<evidence type="ECO:0000256" key="8">
    <source>
        <dbReference type="RuleBase" id="RU003862"/>
    </source>
</evidence>
<organism evidence="10 11">
    <name type="scientific">Desulfosporosinus fructosivorans</name>
    <dbReference type="NCBI Taxonomy" id="2018669"/>
    <lineage>
        <taxon>Bacteria</taxon>
        <taxon>Bacillati</taxon>
        <taxon>Bacillota</taxon>
        <taxon>Clostridia</taxon>
        <taxon>Eubacteriales</taxon>
        <taxon>Desulfitobacteriaceae</taxon>
        <taxon>Desulfosporosinus</taxon>
    </lineage>
</organism>
<evidence type="ECO:0000256" key="4">
    <source>
        <dbReference type="ARBA" id="ARBA00022630"/>
    </source>
</evidence>
<dbReference type="AlphaFoldDB" id="A0A4Z0QYE1"/>
<dbReference type="InterPro" id="IPR029041">
    <property type="entry name" value="FAD-linked_oxidoreductase-like"/>
</dbReference>
<protein>
    <recommendedName>
        <fullName evidence="8">Methylenetetrahydrofolate reductase</fullName>
    </recommendedName>
</protein>
<comment type="catalytic activity">
    <reaction evidence="7">
        <text>(6S)-5-methyl-5,6,7,8-tetrahydrofolate + NAD(+) = (6R)-5,10-methylene-5,6,7,8-tetrahydrofolate + NADH + H(+)</text>
        <dbReference type="Rhea" id="RHEA:19821"/>
        <dbReference type="ChEBI" id="CHEBI:15378"/>
        <dbReference type="ChEBI" id="CHEBI:15636"/>
        <dbReference type="ChEBI" id="CHEBI:18608"/>
        <dbReference type="ChEBI" id="CHEBI:57540"/>
        <dbReference type="ChEBI" id="CHEBI:57945"/>
        <dbReference type="EC" id="1.5.1.54"/>
    </reaction>
    <physiologicalReaction direction="right-to-left" evidence="7">
        <dbReference type="Rhea" id="RHEA:19823"/>
    </physiologicalReaction>
</comment>
<dbReference type="Pfam" id="PF12225">
    <property type="entry name" value="DUF5981"/>
    <property type="match status" value="1"/>
</dbReference>
<dbReference type="GO" id="GO:0005829">
    <property type="term" value="C:cytosol"/>
    <property type="evidence" value="ECO:0007669"/>
    <property type="project" value="TreeGrafter"/>
</dbReference>
<comment type="pathway">
    <text evidence="2 8">One-carbon metabolism; tetrahydrofolate interconversion.</text>
</comment>
<dbReference type="OrthoDB" id="9803687at2"/>
<evidence type="ECO:0000256" key="6">
    <source>
        <dbReference type="ARBA" id="ARBA00023002"/>
    </source>
</evidence>
<dbReference type="PANTHER" id="PTHR45754">
    <property type="entry name" value="METHYLENETETRAHYDROFOLATE REDUCTASE"/>
    <property type="match status" value="1"/>
</dbReference>
<dbReference type="Gene3D" id="3.20.20.220">
    <property type="match status" value="1"/>
</dbReference>
<dbReference type="Pfam" id="PF02219">
    <property type="entry name" value="MTHFR"/>
    <property type="match status" value="1"/>
</dbReference>
<dbReference type="GO" id="GO:0035999">
    <property type="term" value="P:tetrahydrofolate interconversion"/>
    <property type="evidence" value="ECO:0007669"/>
    <property type="project" value="UniProtKB-UniPathway"/>
</dbReference>
<evidence type="ECO:0000256" key="7">
    <source>
        <dbReference type="ARBA" id="ARBA00048628"/>
    </source>
</evidence>
<dbReference type="PANTHER" id="PTHR45754:SF3">
    <property type="entry name" value="METHYLENETETRAHYDROFOLATE REDUCTASE (NADPH)"/>
    <property type="match status" value="1"/>
</dbReference>
<evidence type="ECO:0000313" key="11">
    <source>
        <dbReference type="Proteomes" id="UP000298460"/>
    </source>
</evidence>
<evidence type="ECO:0000256" key="1">
    <source>
        <dbReference type="ARBA" id="ARBA00001974"/>
    </source>
</evidence>
<keyword evidence="5 8" id="KW-0274">FAD</keyword>
<evidence type="ECO:0000256" key="2">
    <source>
        <dbReference type="ARBA" id="ARBA00004777"/>
    </source>
</evidence>
<comment type="similarity">
    <text evidence="3 8">Belongs to the methylenetetrahydrofolate reductase family.</text>
</comment>
<dbReference type="GO" id="GO:0071949">
    <property type="term" value="F:FAD binding"/>
    <property type="evidence" value="ECO:0007669"/>
    <property type="project" value="TreeGrafter"/>
</dbReference>
<keyword evidence="11" id="KW-1185">Reference proteome</keyword>
<dbReference type="EMBL" id="SPQQ01000014">
    <property type="protein sequence ID" value="TGE35440.1"/>
    <property type="molecule type" value="Genomic_DNA"/>
</dbReference>
<dbReference type="GO" id="GO:0009086">
    <property type="term" value="P:methionine biosynthetic process"/>
    <property type="evidence" value="ECO:0007669"/>
    <property type="project" value="TreeGrafter"/>
</dbReference>
<dbReference type="CDD" id="cd00537">
    <property type="entry name" value="MTHFR"/>
    <property type="match status" value="1"/>
</dbReference>
<keyword evidence="4 8" id="KW-0285">Flavoprotein</keyword>
<proteinExistence type="inferred from homology"/>
<dbReference type="InterPro" id="IPR003171">
    <property type="entry name" value="Mehydrof_redctse-like"/>
</dbReference>
<dbReference type="UniPathway" id="UPA00193"/>
<dbReference type="Proteomes" id="UP000298460">
    <property type="component" value="Unassembled WGS sequence"/>
</dbReference>
<evidence type="ECO:0000313" key="10">
    <source>
        <dbReference type="EMBL" id="TGE35440.1"/>
    </source>
</evidence>
<dbReference type="GO" id="GO:0106312">
    <property type="term" value="F:methylenetetrahydrofolate reductase (NADH) activity"/>
    <property type="evidence" value="ECO:0007669"/>
    <property type="project" value="UniProtKB-EC"/>
</dbReference>
<accession>A0A4Z0QYE1</accession>
<comment type="caution">
    <text evidence="10">The sequence shown here is derived from an EMBL/GenBank/DDBJ whole genome shotgun (WGS) entry which is preliminary data.</text>
</comment>